<dbReference type="Proteomes" id="UP001107558">
    <property type="component" value="Chromosome 1"/>
</dbReference>
<dbReference type="PANTHER" id="PTHR14094">
    <property type="entry name" value="SIGNAL RECOGNITION PARTICLE 72"/>
    <property type="match status" value="1"/>
</dbReference>
<dbReference type="GO" id="GO:0043022">
    <property type="term" value="F:ribosome binding"/>
    <property type="evidence" value="ECO:0007669"/>
    <property type="project" value="TreeGrafter"/>
</dbReference>
<dbReference type="PIRSF" id="PIRSF038922">
    <property type="entry name" value="SRP72"/>
    <property type="match status" value="1"/>
</dbReference>
<dbReference type="InterPro" id="IPR011990">
    <property type="entry name" value="TPR-like_helical_dom_sf"/>
</dbReference>
<dbReference type="InterPro" id="IPR026270">
    <property type="entry name" value="SRP72"/>
</dbReference>
<comment type="subcellular location">
    <subcellularLocation>
        <location evidence="2 11">Cytoplasm</location>
    </subcellularLocation>
    <subcellularLocation>
        <location evidence="1">Endoplasmic reticulum</location>
    </subcellularLocation>
</comment>
<evidence type="ECO:0000256" key="10">
    <source>
        <dbReference type="ARBA" id="ARBA00023274"/>
    </source>
</evidence>
<dbReference type="EMBL" id="JADBJN010000001">
    <property type="protein sequence ID" value="KAG5681059.1"/>
    <property type="molecule type" value="Genomic_DNA"/>
</dbReference>
<evidence type="ECO:0000256" key="2">
    <source>
        <dbReference type="ARBA" id="ARBA00004496"/>
    </source>
</evidence>
<evidence type="ECO:0000256" key="7">
    <source>
        <dbReference type="ARBA" id="ARBA00022803"/>
    </source>
</evidence>
<keyword evidence="6" id="KW-0677">Repeat</keyword>
<dbReference type="AlphaFoldDB" id="A0A9J6CH03"/>
<evidence type="ECO:0000256" key="4">
    <source>
        <dbReference type="ARBA" id="ARBA00018350"/>
    </source>
</evidence>
<evidence type="ECO:0000256" key="6">
    <source>
        <dbReference type="ARBA" id="ARBA00022737"/>
    </source>
</evidence>
<keyword evidence="5 11" id="KW-0963">Cytoplasm</keyword>
<feature type="compositionally biased region" description="Polar residues" evidence="12">
    <location>
        <begin position="621"/>
        <end position="632"/>
    </location>
</feature>
<comment type="caution">
    <text evidence="14">The sequence shown here is derived from an EMBL/GenBank/DDBJ whole genome shotgun (WGS) entry which is preliminary data.</text>
</comment>
<dbReference type="SUPFAM" id="SSF48452">
    <property type="entry name" value="TPR-like"/>
    <property type="match status" value="2"/>
</dbReference>
<evidence type="ECO:0000259" key="13">
    <source>
        <dbReference type="Pfam" id="PF08492"/>
    </source>
</evidence>
<comment type="function">
    <text evidence="11">Component of the signal recognition particle (SRP) complex, a ribonucleoprotein complex that mediates the cotranslational targeting of secretory and membrane proteins to the endoplasmic reticulum (ER).</text>
</comment>
<feature type="region of interest" description="Disordered" evidence="12">
    <location>
        <begin position="535"/>
        <end position="658"/>
    </location>
</feature>
<reference evidence="14" key="1">
    <citation type="submission" date="2021-03" db="EMBL/GenBank/DDBJ databases">
        <title>Chromosome level genome of the anhydrobiotic midge Polypedilum vanderplanki.</title>
        <authorList>
            <person name="Yoshida Y."/>
            <person name="Kikawada T."/>
            <person name="Gusev O."/>
        </authorList>
    </citation>
    <scope>NUCLEOTIDE SEQUENCE</scope>
    <source>
        <strain evidence="14">NIAS01</strain>
        <tissue evidence="14">Whole body or cell culture</tissue>
    </source>
</reference>
<dbReference type="SMART" id="SM00028">
    <property type="entry name" value="TPR"/>
    <property type="match status" value="4"/>
</dbReference>
<dbReference type="GO" id="GO:0006614">
    <property type="term" value="P:SRP-dependent cotranslational protein targeting to membrane"/>
    <property type="evidence" value="ECO:0007669"/>
    <property type="project" value="UniProtKB-UniRule"/>
</dbReference>
<evidence type="ECO:0000256" key="5">
    <source>
        <dbReference type="ARBA" id="ARBA00022490"/>
    </source>
</evidence>
<dbReference type="Pfam" id="PF08492">
    <property type="entry name" value="SRP72"/>
    <property type="match status" value="1"/>
</dbReference>
<keyword evidence="15" id="KW-1185">Reference proteome</keyword>
<dbReference type="PANTHER" id="PTHR14094:SF9">
    <property type="entry name" value="SIGNAL RECOGNITION PARTICLE SUBUNIT SRP72"/>
    <property type="match status" value="1"/>
</dbReference>
<dbReference type="FunFam" id="1.25.40.10:FF:000062">
    <property type="entry name" value="Signal recognition particle subunit SRP72"/>
    <property type="match status" value="1"/>
</dbReference>
<feature type="compositionally biased region" description="Basic residues" evidence="12">
    <location>
        <begin position="556"/>
        <end position="567"/>
    </location>
</feature>
<dbReference type="GO" id="GO:0005786">
    <property type="term" value="C:signal recognition particle, endoplasmic reticulum targeting"/>
    <property type="evidence" value="ECO:0007669"/>
    <property type="project" value="UniProtKB-UniRule"/>
</dbReference>
<evidence type="ECO:0000256" key="3">
    <source>
        <dbReference type="ARBA" id="ARBA00007676"/>
    </source>
</evidence>
<keyword evidence="10 11" id="KW-0687">Ribonucleoprotein</keyword>
<feature type="domain" description="Signal recognition particle SRP72 subunit RNA-binding" evidence="13">
    <location>
        <begin position="541"/>
        <end position="593"/>
    </location>
</feature>
<evidence type="ECO:0000256" key="11">
    <source>
        <dbReference type="PIRNR" id="PIRNR038922"/>
    </source>
</evidence>
<name>A0A9J6CH03_POLVA</name>
<protein>
    <recommendedName>
        <fullName evidence="4 11">Signal recognition particle subunit SRP72</fullName>
    </recommendedName>
</protein>
<gene>
    <name evidence="14" type="ORF">PVAND_010525</name>
</gene>
<sequence>MSSREEIKAQNIRQYYTELSKFGQAGEYEKAIKSANKIISIAPEEVKAVHCKLVSLIQLSKFDEALKFIEKTPSAQSLLFEKAYCEYRLNKPEVALKTIESAKINPLPPNLKELKAQVLYRLEQFDECFNLYRDIIKNSTDDYEEERTTNLSAVCANLAIEGTDKKIPELGENTYELVYNSAVALSGIGKYNEAEKKLKISEKMCREFLEEDEATTEEDIQNELAIIRVQLAYCLQMQGRNKEASAIYAETLKNKPNDQALTAVASNNSVVINKDQNVFDSKKKIRAAMIEAVEHKLNSRQKKSIAINNCILALFTHQGDLNQLVHKLVQKYPDLEFNGCLIQSCSLIKEKKYKEASEVLEKFAQKNPKSSLEIKFALIQLHLMAGNKTKAIEVLQSLENSTKFSPGVVSALVSLYLGTNDKSAASDLLKVAVDWYKQNKSTEVGDLTDMWRHAADFHLRGGDAPTAAKSLEELHRSNPKDMKTLAQLVIAYAQFDPKKAQDSSKKLPALETLTTQAEIDELEATNWTMITKAVKKKTSTKSDQSPGTPGSETALKKMKKKKRKNKLPKYYDPNAKPDPERWLPKQERTGYRKKRDRRVKEVMKGSQGMASTQADMYDMTKAQNLGQNVKASSSREETTPGPRQQQRKHQQKKKKGKH</sequence>
<keyword evidence="8" id="KW-0256">Endoplasmic reticulum</keyword>
<organism evidence="14 15">
    <name type="scientific">Polypedilum vanderplanki</name>
    <name type="common">Sleeping chironomid midge</name>
    <dbReference type="NCBI Taxonomy" id="319348"/>
    <lineage>
        <taxon>Eukaryota</taxon>
        <taxon>Metazoa</taxon>
        <taxon>Ecdysozoa</taxon>
        <taxon>Arthropoda</taxon>
        <taxon>Hexapoda</taxon>
        <taxon>Insecta</taxon>
        <taxon>Pterygota</taxon>
        <taxon>Neoptera</taxon>
        <taxon>Endopterygota</taxon>
        <taxon>Diptera</taxon>
        <taxon>Nematocera</taxon>
        <taxon>Chironomoidea</taxon>
        <taxon>Chironomidae</taxon>
        <taxon>Chironominae</taxon>
        <taxon>Polypedilum</taxon>
        <taxon>Polypedilum</taxon>
    </lineage>
</organism>
<dbReference type="InterPro" id="IPR031545">
    <property type="entry name" value="SRP72_TPR-like"/>
</dbReference>
<accession>A0A9J6CH03</accession>
<comment type="similarity">
    <text evidence="3 11">Belongs to the SRP72 family.</text>
</comment>
<evidence type="ECO:0000256" key="12">
    <source>
        <dbReference type="SAM" id="MobiDB-lite"/>
    </source>
</evidence>
<dbReference type="GO" id="GO:0005783">
    <property type="term" value="C:endoplasmic reticulum"/>
    <property type="evidence" value="ECO:0007669"/>
    <property type="project" value="UniProtKB-SubCell"/>
</dbReference>
<feature type="compositionally biased region" description="Basic residues" evidence="12">
    <location>
        <begin position="645"/>
        <end position="658"/>
    </location>
</feature>
<feature type="compositionally biased region" description="Basic and acidic residues" evidence="12">
    <location>
        <begin position="575"/>
        <end position="590"/>
    </location>
</feature>
<evidence type="ECO:0000313" key="15">
    <source>
        <dbReference type="Proteomes" id="UP001107558"/>
    </source>
</evidence>
<dbReference type="OrthoDB" id="5421607at2759"/>
<dbReference type="Pfam" id="PF14559">
    <property type="entry name" value="TPR_19"/>
    <property type="match status" value="1"/>
</dbReference>
<evidence type="ECO:0000256" key="9">
    <source>
        <dbReference type="ARBA" id="ARBA00023135"/>
    </source>
</evidence>
<dbReference type="InterPro" id="IPR019734">
    <property type="entry name" value="TPR_rpt"/>
</dbReference>
<evidence type="ECO:0000313" key="14">
    <source>
        <dbReference type="EMBL" id="KAG5681059.1"/>
    </source>
</evidence>
<dbReference type="Gene3D" id="1.25.40.10">
    <property type="entry name" value="Tetratricopeptide repeat domain"/>
    <property type="match status" value="3"/>
</dbReference>
<dbReference type="InterPro" id="IPR013699">
    <property type="entry name" value="Signal_recog_part_SRP72_RNA-bd"/>
</dbReference>
<keyword evidence="9 11" id="KW-0733">Signal recognition particle</keyword>
<dbReference type="Pfam" id="PF17004">
    <property type="entry name" value="SRP_TPR_like"/>
    <property type="match status" value="1"/>
</dbReference>
<dbReference type="GO" id="GO:0008312">
    <property type="term" value="F:7S RNA binding"/>
    <property type="evidence" value="ECO:0007669"/>
    <property type="project" value="InterPro"/>
</dbReference>
<evidence type="ECO:0000256" key="8">
    <source>
        <dbReference type="ARBA" id="ARBA00022824"/>
    </source>
</evidence>
<keyword evidence="7" id="KW-0802">TPR repeat</keyword>
<proteinExistence type="inferred from homology"/>
<evidence type="ECO:0000256" key="1">
    <source>
        <dbReference type="ARBA" id="ARBA00004240"/>
    </source>
</evidence>